<sequence>MKSSPTCRGKRAWHFAVLAATALAAAPVLAQGNWPSRPIRMVVPSPGGSGPDVLARVFAEQISQALKQPVVVDNKPGANGQLSVDAVVRAQPDGHTVLLASASATVMNQAIQPKLPFNIVEDLVPVAQIGSGGVLLVVAPDFPAKDMKSFVATVKARPGKYDYGSWGIGSGGHLAMAQLHTLAGIDLTHVPYKGVPPILTDLQGGVLKIAFVDITTSVPLVKSGKIRPLGITGKHRAPAFPDVPTMAEQGFPMTNEGWYGLFVPKGTPREIVVTLNREINKALRSPALATRFQQLNMMADPPLTTPDEFARTVRNDYATWASVVKVNGIRPE</sequence>
<keyword evidence="2" id="KW-0732">Signal</keyword>
<dbReference type="EMBL" id="LT984814">
    <property type="protein sequence ID" value="SPD66817.1"/>
    <property type="molecule type" value="Genomic_DNA"/>
</dbReference>
<dbReference type="Proteomes" id="UP000254259">
    <property type="component" value="Plasmid CBM2636_mp"/>
</dbReference>
<dbReference type="PIRSF" id="PIRSF017082">
    <property type="entry name" value="YflP"/>
    <property type="match status" value="1"/>
</dbReference>
<feature type="signal peptide" evidence="2">
    <location>
        <begin position="1"/>
        <end position="30"/>
    </location>
</feature>
<geneLocation type="plasmid" evidence="4">
    <name>cbm2636_mp</name>
</geneLocation>
<comment type="similarity">
    <text evidence="1">Belongs to the UPF0065 (bug) family.</text>
</comment>
<evidence type="ECO:0000256" key="1">
    <source>
        <dbReference type="ARBA" id="ARBA00006987"/>
    </source>
</evidence>
<reference evidence="3 4" key="1">
    <citation type="submission" date="2018-01" db="EMBL/GenBank/DDBJ databases">
        <authorList>
            <person name="Clerissi C."/>
        </authorList>
    </citation>
    <scope>NUCLEOTIDE SEQUENCE [LARGE SCALE GENOMIC DNA]</scope>
    <source>
        <strain evidence="3">Cupriavidus taiwanensis SWF 66322</strain>
        <plasmid evidence="4">cbm2636_mp</plasmid>
    </source>
</reference>
<feature type="chain" id="PRO_5041071143" evidence="2">
    <location>
        <begin position="31"/>
        <end position="332"/>
    </location>
</feature>
<dbReference type="SUPFAM" id="SSF53850">
    <property type="entry name" value="Periplasmic binding protein-like II"/>
    <property type="match status" value="1"/>
</dbReference>
<name>A0A375D866_9BURK</name>
<evidence type="ECO:0000313" key="3">
    <source>
        <dbReference type="EMBL" id="SPD66817.1"/>
    </source>
</evidence>
<dbReference type="PANTHER" id="PTHR42928">
    <property type="entry name" value="TRICARBOXYLATE-BINDING PROTEIN"/>
    <property type="match status" value="1"/>
</dbReference>
<proteinExistence type="inferred from homology"/>
<protein>
    <submittedName>
        <fullName evidence="3">ABC transporter substrate-binding protein</fullName>
    </submittedName>
</protein>
<organism evidence="3 4">
    <name type="scientific">Cupriavidus taiwanensis</name>
    <dbReference type="NCBI Taxonomy" id="164546"/>
    <lineage>
        <taxon>Bacteria</taxon>
        <taxon>Pseudomonadati</taxon>
        <taxon>Pseudomonadota</taxon>
        <taxon>Betaproteobacteria</taxon>
        <taxon>Burkholderiales</taxon>
        <taxon>Burkholderiaceae</taxon>
        <taxon>Cupriavidus</taxon>
    </lineage>
</organism>
<keyword evidence="3" id="KW-0614">Plasmid</keyword>
<accession>A0A375D866</accession>
<dbReference type="InterPro" id="IPR042100">
    <property type="entry name" value="Bug_dom1"/>
</dbReference>
<dbReference type="InterPro" id="IPR005064">
    <property type="entry name" value="BUG"/>
</dbReference>
<evidence type="ECO:0000313" key="4">
    <source>
        <dbReference type="Proteomes" id="UP000254259"/>
    </source>
</evidence>
<dbReference type="Gene3D" id="3.40.190.10">
    <property type="entry name" value="Periplasmic binding protein-like II"/>
    <property type="match status" value="1"/>
</dbReference>
<dbReference type="Gene3D" id="3.40.190.150">
    <property type="entry name" value="Bordetella uptake gene, domain 1"/>
    <property type="match status" value="1"/>
</dbReference>
<dbReference type="CDD" id="cd07012">
    <property type="entry name" value="PBP2_Bug_TTT"/>
    <property type="match status" value="1"/>
</dbReference>
<dbReference type="PANTHER" id="PTHR42928:SF5">
    <property type="entry name" value="BLR1237 PROTEIN"/>
    <property type="match status" value="1"/>
</dbReference>
<dbReference type="RefSeq" id="WP_172581812.1">
    <property type="nucleotide sequence ID" value="NZ_JAQOLH010000006.1"/>
</dbReference>
<gene>
    <name evidence="3" type="ORF">CBM2636_MP10453</name>
</gene>
<dbReference type="AlphaFoldDB" id="A0A375D866"/>
<dbReference type="Pfam" id="PF03401">
    <property type="entry name" value="TctC"/>
    <property type="match status" value="1"/>
</dbReference>
<evidence type="ECO:0000256" key="2">
    <source>
        <dbReference type="SAM" id="SignalP"/>
    </source>
</evidence>